<proteinExistence type="predicted"/>
<dbReference type="EMBL" id="JACHDZ010000002">
    <property type="protein sequence ID" value="MBB5343547.1"/>
    <property type="molecule type" value="Genomic_DNA"/>
</dbReference>
<evidence type="ECO:0000256" key="1">
    <source>
        <dbReference type="SAM" id="SignalP"/>
    </source>
</evidence>
<dbReference type="AlphaFoldDB" id="A0A7W8N2M1"/>
<gene>
    <name evidence="2" type="ORF">HDF10_001522</name>
</gene>
<name>A0A7W8N2M1_9BACT</name>
<feature type="chain" id="PRO_5031211247" evidence="1">
    <location>
        <begin position="27"/>
        <end position="146"/>
    </location>
</feature>
<accession>A0A7W8N2M1</accession>
<protein>
    <submittedName>
        <fullName evidence="2">Uncharacterized protein</fullName>
    </submittedName>
</protein>
<feature type="signal peptide" evidence="1">
    <location>
        <begin position="1"/>
        <end position="26"/>
    </location>
</feature>
<dbReference type="Proteomes" id="UP000569092">
    <property type="component" value="Unassembled WGS sequence"/>
</dbReference>
<evidence type="ECO:0000313" key="2">
    <source>
        <dbReference type="EMBL" id="MBB5343547.1"/>
    </source>
</evidence>
<organism evidence="2 3">
    <name type="scientific">Tunturiibacter lichenicola</name>
    <dbReference type="NCBI Taxonomy" id="2051959"/>
    <lineage>
        <taxon>Bacteria</taxon>
        <taxon>Pseudomonadati</taxon>
        <taxon>Acidobacteriota</taxon>
        <taxon>Terriglobia</taxon>
        <taxon>Terriglobales</taxon>
        <taxon>Acidobacteriaceae</taxon>
        <taxon>Tunturiibacter</taxon>
    </lineage>
</organism>
<comment type="caution">
    <text evidence="2">The sequence shown here is derived from an EMBL/GenBank/DDBJ whole genome shotgun (WGS) entry which is preliminary data.</text>
</comment>
<keyword evidence="1" id="KW-0732">Signal</keyword>
<reference evidence="2 3" key="1">
    <citation type="submission" date="2020-08" db="EMBL/GenBank/DDBJ databases">
        <title>Genomic Encyclopedia of Type Strains, Phase IV (KMG-V): Genome sequencing to study the core and pangenomes of soil and plant-associated prokaryotes.</title>
        <authorList>
            <person name="Whitman W."/>
        </authorList>
    </citation>
    <scope>NUCLEOTIDE SEQUENCE [LARGE SCALE GENOMIC DNA]</scope>
    <source>
        <strain evidence="2 3">M8US30</strain>
    </source>
</reference>
<sequence>MISCHVLSTLLLLASGGVVSFQTAEAQQGPLTPADKSRYVQHLMDLQVAFTSPPPIGMSITAKEVARQGSSGKDLVVRYQIFLKGVPENTLLTSWQLPVGADKLSENIDGISVRKDGVLICAGRTTDECGDAKKPDESDRIYISTT</sequence>
<evidence type="ECO:0000313" key="3">
    <source>
        <dbReference type="Proteomes" id="UP000569092"/>
    </source>
</evidence>